<dbReference type="InterPro" id="IPR022692">
    <property type="entry name" value="Gemini_AL1_REP_central"/>
</dbReference>
<dbReference type="GO" id="GO:0005198">
    <property type="term" value="F:structural molecule activity"/>
    <property type="evidence" value="ECO:0007669"/>
    <property type="project" value="InterPro"/>
</dbReference>
<evidence type="ECO:0000259" key="14">
    <source>
        <dbReference type="PROSITE" id="PS52020"/>
    </source>
</evidence>
<accession>A0A2L0HH91</accession>
<dbReference type="Gene3D" id="3.40.50.300">
    <property type="entry name" value="P-loop containing nucleotide triphosphate hydrolases"/>
    <property type="match status" value="1"/>
</dbReference>
<sequence>MSQFQFNHIQLGLTYPQARGLTKELLRIYLENWYFNNGTCEVRVTKYLIAEEKHEDGEPHFHVYLRFDNKLRARETRLFDIFFESTGKLYHPYIEKIRGLRNMIKYCTKEDTEPLANFDWHPSTENKDKGIDWEEIYSVEYPSAQAFLDTVMARYPSYFTGHYIPLRQLAYDRYEKNVEEYRPKYLNFENVPQILNSWVDCNLFNDKERPYSLIMIGPSRTGKTEWARSIGRHMYFCNYFNLDLWDEDALYAVFDDMDCDPDIPFEKCFRSWKAFFGAQKEFTVTDKYKRKQKVKWGKPIIWISNNEFNCKSSTLDYIRKNSVRVNVYSKLY</sequence>
<dbReference type="InterPro" id="IPR027417">
    <property type="entry name" value="P-loop_NTPase"/>
</dbReference>
<evidence type="ECO:0000256" key="4">
    <source>
        <dbReference type="ARBA" id="ARBA00022679"/>
    </source>
</evidence>
<keyword evidence="13" id="KW-0238">DNA-binding</keyword>
<keyword evidence="11" id="KW-0378">Hydrolase</keyword>
<dbReference type="RefSeq" id="YP_009551432.1">
    <property type="nucleotide sequence ID" value="NC_040351.1"/>
</dbReference>
<dbReference type="InterPro" id="IPR049912">
    <property type="entry name" value="CRESS_DNA_REP"/>
</dbReference>
<dbReference type="Gene3D" id="3.40.1310.20">
    <property type="match status" value="1"/>
</dbReference>
<keyword evidence="7" id="KW-0540">Nuclease</keyword>
<dbReference type="EMBL" id="MF669479">
    <property type="protein sequence ID" value="AUX80746.1"/>
    <property type="molecule type" value="Genomic_DNA"/>
</dbReference>
<evidence type="ECO:0000256" key="3">
    <source>
        <dbReference type="ARBA" id="ARBA00022562"/>
    </source>
</evidence>
<evidence type="ECO:0000256" key="9">
    <source>
        <dbReference type="ARBA" id="ARBA00022741"/>
    </source>
</evidence>
<dbReference type="PRINTS" id="PR00228">
    <property type="entry name" value="GEMCOATCLVL1"/>
</dbReference>
<keyword evidence="3" id="KW-1048">Host nucleus</keyword>
<comment type="subcellular location">
    <subcellularLocation>
        <location evidence="1">Host nucleus</location>
    </subcellularLocation>
</comment>
<dbReference type="KEGG" id="vg:41701827"/>
<dbReference type="GO" id="GO:0016779">
    <property type="term" value="F:nucleotidyltransferase activity"/>
    <property type="evidence" value="ECO:0007669"/>
    <property type="project" value="UniProtKB-KW"/>
</dbReference>
<evidence type="ECO:0000256" key="8">
    <source>
        <dbReference type="ARBA" id="ARBA00022723"/>
    </source>
</evidence>
<protein>
    <recommendedName>
        <fullName evidence="2">Replication-associated protein</fullName>
    </recommendedName>
</protein>
<dbReference type="GeneID" id="41701827"/>
<evidence type="ECO:0000256" key="6">
    <source>
        <dbReference type="ARBA" id="ARBA00022705"/>
    </source>
</evidence>
<keyword evidence="6" id="KW-0235">DNA replication</keyword>
<dbReference type="Proteomes" id="UP000269124">
    <property type="component" value="Segment"/>
</dbReference>
<dbReference type="GO" id="GO:0003677">
    <property type="term" value="F:DNA binding"/>
    <property type="evidence" value="ECO:0007669"/>
    <property type="project" value="UniProtKB-KW"/>
</dbReference>
<keyword evidence="10" id="KW-0255">Endonuclease</keyword>
<dbReference type="GO" id="GO:0000166">
    <property type="term" value="F:nucleotide binding"/>
    <property type="evidence" value="ECO:0007669"/>
    <property type="project" value="UniProtKB-KW"/>
</dbReference>
<name>A0A2L0HH91_9VIRU</name>
<dbReference type="GO" id="GO:0042025">
    <property type="term" value="C:host cell nucleus"/>
    <property type="evidence" value="ECO:0007669"/>
    <property type="project" value="UniProtKB-SubCell"/>
</dbReference>
<evidence type="ECO:0000256" key="5">
    <source>
        <dbReference type="ARBA" id="ARBA00022695"/>
    </source>
</evidence>
<keyword evidence="8" id="KW-0479">Metal-binding</keyword>
<keyword evidence="5" id="KW-0548">Nucleotidyltransferase</keyword>
<keyword evidence="4" id="KW-0808">Transferase</keyword>
<evidence type="ECO:0000256" key="10">
    <source>
        <dbReference type="ARBA" id="ARBA00022759"/>
    </source>
</evidence>
<dbReference type="GO" id="GO:0016888">
    <property type="term" value="F:DNA endonuclease activity, producing 5'-phosphomonoesters"/>
    <property type="evidence" value="ECO:0007669"/>
    <property type="project" value="InterPro"/>
</dbReference>
<organism evidence="15">
    <name type="scientific">Cattle blood-associated gemycircularvirus</name>
    <dbReference type="NCBI Taxonomy" id="2077296"/>
    <lineage>
        <taxon>Viruses</taxon>
        <taxon>Monodnaviria</taxon>
        <taxon>Shotokuvirae</taxon>
        <taxon>Cressdnaviricota</taxon>
        <taxon>Repensiviricetes</taxon>
        <taxon>Geplafuvirales</taxon>
        <taxon>Genomoviridae</taxon>
        <taxon>Gemykibivirus</taxon>
        <taxon>Gemykibivirus cowchi1</taxon>
    </lineage>
</organism>
<evidence type="ECO:0000256" key="1">
    <source>
        <dbReference type="ARBA" id="ARBA00004147"/>
    </source>
</evidence>
<evidence type="ECO:0000256" key="13">
    <source>
        <dbReference type="ARBA" id="ARBA00023125"/>
    </source>
</evidence>
<evidence type="ECO:0000313" key="15">
    <source>
        <dbReference type="EMBL" id="AUX80746.1"/>
    </source>
</evidence>
<keyword evidence="9" id="KW-0547">Nucleotide-binding</keyword>
<dbReference type="PROSITE" id="PS52020">
    <property type="entry name" value="CRESS_DNA_REP"/>
    <property type="match status" value="1"/>
</dbReference>
<dbReference type="Pfam" id="PF00799">
    <property type="entry name" value="Gemini_AL1"/>
    <property type="match status" value="1"/>
</dbReference>
<proteinExistence type="predicted"/>
<evidence type="ECO:0000256" key="2">
    <source>
        <dbReference type="ARBA" id="ARBA00014531"/>
    </source>
</evidence>
<evidence type="ECO:0000256" key="12">
    <source>
        <dbReference type="ARBA" id="ARBA00023124"/>
    </source>
</evidence>
<dbReference type="GO" id="GO:0006260">
    <property type="term" value="P:DNA replication"/>
    <property type="evidence" value="ECO:0007669"/>
    <property type="project" value="UniProtKB-KW"/>
</dbReference>
<evidence type="ECO:0000256" key="11">
    <source>
        <dbReference type="ARBA" id="ARBA00022801"/>
    </source>
</evidence>
<dbReference type="SUPFAM" id="SSF55464">
    <property type="entry name" value="Origin of replication-binding domain, RBD-like"/>
    <property type="match status" value="1"/>
</dbReference>
<dbReference type="Pfam" id="PF08283">
    <property type="entry name" value="Gemini_AL1_M"/>
    <property type="match status" value="1"/>
</dbReference>
<dbReference type="SUPFAM" id="SSF52540">
    <property type="entry name" value="P-loop containing nucleoside triphosphate hydrolases"/>
    <property type="match status" value="1"/>
</dbReference>
<feature type="domain" description="CRESS-DNA virus Rep endonuclease" evidence="14">
    <location>
        <begin position="5"/>
        <end position="121"/>
    </location>
</feature>
<keyword evidence="12" id="KW-0190">Covalent protein-DNA linkage</keyword>
<dbReference type="InterPro" id="IPR001301">
    <property type="entry name" value="Gemini_AL1_CLV"/>
</dbReference>
<dbReference type="OrthoDB" id="9195at10239"/>
<reference evidence="15" key="1">
    <citation type="journal article" date="2018" name="Virol. J.">
        <title>Plasma virome of cattle from forest region revealed diverse small circular ssDNA viral genomes.</title>
        <authorList>
            <person name="Wang H."/>
            <person name="Li S."/>
            <person name="Mahmood A."/>
            <person name="Yang S."/>
            <person name="Wang X."/>
            <person name="Shen Q."/>
            <person name="Shan T."/>
            <person name="Deng X."/>
            <person name="Li J."/>
            <person name="Hua X."/>
            <person name="Cui L."/>
            <person name="Delwart E."/>
            <person name="Zhang W."/>
        </authorList>
    </citation>
    <scope>NUCLEOTIDE SEQUENCE [LARGE SCALE GENOMIC DNA]</scope>
    <source>
        <strain evidence="15">BGmv002</strain>
    </source>
</reference>
<evidence type="ECO:0000256" key="7">
    <source>
        <dbReference type="ARBA" id="ARBA00022722"/>
    </source>
</evidence>
<dbReference type="GO" id="GO:0046872">
    <property type="term" value="F:metal ion binding"/>
    <property type="evidence" value="ECO:0007669"/>
    <property type="project" value="UniProtKB-KW"/>
</dbReference>